<dbReference type="AlphaFoldDB" id="A0A374ML30"/>
<dbReference type="EC" id="2.7.1.16" evidence="1"/>
<keyword evidence="1" id="KW-0418">Kinase</keyword>
<evidence type="ECO:0000313" key="4">
    <source>
        <dbReference type="Proteomes" id="UP000263754"/>
    </source>
</evidence>
<keyword evidence="1" id="KW-0808">Transferase</keyword>
<organism evidence="1 4">
    <name type="scientific">Bacteroides uniformis</name>
    <dbReference type="NCBI Taxonomy" id="820"/>
    <lineage>
        <taxon>Bacteria</taxon>
        <taxon>Pseudomonadati</taxon>
        <taxon>Bacteroidota</taxon>
        <taxon>Bacteroidia</taxon>
        <taxon>Bacteroidales</taxon>
        <taxon>Bacteroidaceae</taxon>
        <taxon>Bacteroides</taxon>
    </lineage>
</organism>
<name>A0A374ML30_BACUN</name>
<dbReference type="Proteomes" id="UP000283601">
    <property type="component" value="Unassembled WGS sequence"/>
</dbReference>
<accession>A0A374ML30</accession>
<sequence length="60" mass="6765">LGAAMFAAVAAGVYKDINEATRHMGSDIEAEYRPDEKRALIYEKLYKKYLELAKLAETIN</sequence>
<comment type="caution">
    <text evidence="1">The sequence shown here is derived from an EMBL/GenBank/DDBJ whole genome shotgun (WGS) entry which is preliminary data.</text>
</comment>
<dbReference type="Gene3D" id="3.30.420.40">
    <property type="match status" value="1"/>
</dbReference>
<dbReference type="InterPro" id="IPR043129">
    <property type="entry name" value="ATPase_NBD"/>
</dbReference>
<dbReference type="EMBL" id="QSJZ01000040">
    <property type="protein sequence ID" value="RHE17039.1"/>
    <property type="molecule type" value="Genomic_DNA"/>
</dbReference>
<protein>
    <submittedName>
        <fullName evidence="1">Ribulokinase</fullName>
        <ecNumber evidence="1">2.7.1.16</ecNumber>
    </submittedName>
</protein>
<dbReference type="Proteomes" id="UP000284022">
    <property type="component" value="Unassembled WGS sequence"/>
</dbReference>
<dbReference type="GO" id="GO:0008741">
    <property type="term" value="F:ribulokinase activity"/>
    <property type="evidence" value="ECO:0007669"/>
    <property type="project" value="UniProtKB-EC"/>
</dbReference>
<evidence type="ECO:0000313" key="2">
    <source>
        <dbReference type="EMBL" id="RGU34384.1"/>
    </source>
</evidence>
<dbReference type="Proteomes" id="UP000263754">
    <property type="component" value="Unassembled WGS sequence"/>
</dbReference>
<evidence type="ECO:0000313" key="6">
    <source>
        <dbReference type="Proteomes" id="UP000284022"/>
    </source>
</evidence>
<reference evidence="4 5" key="1">
    <citation type="submission" date="2018-08" db="EMBL/GenBank/DDBJ databases">
        <title>A genome reference for cultivated species of the human gut microbiota.</title>
        <authorList>
            <person name="Zou Y."/>
            <person name="Xue W."/>
            <person name="Luo G."/>
        </authorList>
    </citation>
    <scope>NUCLEOTIDE SEQUENCE [LARGE SCALE GENOMIC DNA]</scope>
    <source>
        <strain evidence="2 6">AF17-20</strain>
        <strain evidence="3 5">AM29-12AC</strain>
        <strain evidence="1 4">TM10-17</strain>
    </source>
</reference>
<dbReference type="EMBL" id="QSOF01000046">
    <property type="protein sequence ID" value="RGI71693.1"/>
    <property type="molecule type" value="Genomic_DNA"/>
</dbReference>
<evidence type="ECO:0000313" key="3">
    <source>
        <dbReference type="EMBL" id="RHE17039.1"/>
    </source>
</evidence>
<proteinExistence type="predicted"/>
<feature type="non-terminal residue" evidence="1">
    <location>
        <position position="1"/>
    </location>
</feature>
<dbReference type="EMBL" id="QRXV01000043">
    <property type="protein sequence ID" value="RGU34384.1"/>
    <property type="molecule type" value="Genomic_DNA"/>
</dbReference>
<dbReference type="SUPFAM" id="SSF53067">
    <property type="entry name" value="Actin-like ATPase domain"/>
    <property type="match status" value="1"/>
</dbReference>
<evidence type="ECO:0000313" key="5">
    <source>
        <dbReference type="Proteomes" id="UP000283601"/>
    </source>
</evidence>
<gene>
    <name evidence="3" type="ORF">DW758_20845</name>
    <name evidence="2" type="ORF">DWW83_21195</name>
    <name evidence="1" type="ORF">DXD90_19110</name>
</gene>
<evidence type="ECO:0000313" key="1">
    <source>
        <dbReference type="EMBL" id="RGI71693.1"/>
    </source>
</evidence>